<evidence type="ECO:0000313" key="2">
    <source>
        <dbReference type="EMBL" id="CUQ84737.1"/>
    </source>
</evidence>
<evidence type="ECO:0000313" key="5">
    <source>
        <dbReference type="EMBL" id="RHL64905.1"/>
    </source>
</evidence>
<protein>
    <submittedName>
        <fullName evidence="2">Uncharacterized protein</fullName>
    </submittedName>
</protein>
<evidence type="ECO:0000313" key="3">
    <source>
        <dbReference type="EMBL" id="MSC56176.1"/>
    </source>
</evidence>
<reference evidence="6 7" key="1">
    <citation type="submission" date="2015-09" db="EMBL/GenBank/DDBJ databases">
        <authorList>
            <consortium name="Pathogen Informatics"/>
        </authorList>
    </citation>
    <scope>NUCLEOTIDE SEQUENCE [LARGE SCALE GENOMIC DNA]</scope>
    <source>
        <strain evidence="1 6">2789STDY5834875</strain>
        <strain evidence="2 7">2789STDY5834878</strain>
    </source>
</reference>
<dbReference type="Proteomes" id="UP000095621">
    <property type="component" value="Unassembled WGS sequence"/>
</dbReference>
<reference evidence="8 9" key="2">
    <citation type="submission" date="2018-08" db="EMBL/GenBank/DDBJ databases">
        <title>A genome reference for cultivated species of the human gut microbiota.</title>
        <authorList>
            <person name="Zou Y."/>
            <person name="Xue W."/>
            <person name="Luo G."/>
        </authorList>
    </citation>
    <scope>NUCLEOTIDE SEQUENCE [LARGE SCALE GENOMIC DNA]</scope>
    <source>
        <strain evidence="5 8">AF36-7BH</strain>
        <strain evidence="4 9">AM37-3BH</strain>
    </source>
</reference>
<organism evidence="2 7">
    <name type="scientific">Lachnospira eligens</name>
    <dbReference type="NCBI Taxonomy" id="39485"/>
    <lineage>
        <taxon>Bacteria</taxon>
        <taxon>Bacillati</taxon>
        <taxon>Bacillota</taxon>
        <taxon>Clostridia</taxon>
        <taxon>Lachnospirales</taxon>
        <taxon>Lachnospiraceae</taxon>
        <taxon>Lachnospira</taxon>
    </lineage>
</organism>
<dbReference type="EMBL" id="QROY01000019">
    <property type="protein sequence ID" value="RHL64905.1"/>
    <property type="molecule type" value="Genomic_DNA"/>
</dbReference>
<dbReference type="EMBL" id="CZBU01000010">
    <property type="protein sequence ID" value="CUQ79417.1"/>
    <property type="molecule type" value="Genomic_DNA"/>
</dbReference>
<dbReference type="Proteomes" id="UP000285844">
    <property type="component" value="Unassembled WGS sequence"/>
</dbReference>
<dbReference type="Proteomes" id="UP000285201">
    <property type="component" value="Unassembled WGS sequence"/>
</dbReference>
<dbReference type="Proteomes" id="UP000095780">
    <property type="component" value="Unassembled WGS sequence"/>
</dbReference>
<evidence type="ECO:0000313" key="9">
    <source>
        <dbReference type="Proteomes" id="UP000285844"/>
    </source>
</evidence>
<dbReference type="OrthoDB" id="2084516at2"/>
<proteinExistence type="predicted"/>
<evidence type="ECO:0000313" key="10">
    <source>
        <dbReference type="Proteomes" id="UP000481964"/>
    </source>
</evidence>
<accession>A0A174ZFS0</accession>
<evidence type="ECO:0000313" key="6">
    <source>
        <dbReference type="Proteomes" id="UP000095621"/>
    </source>
</evidence>
<dbReference type="RefSeq" id="WP_012738333.1">
    <property type="nucleotide sequence ID" value="NZ_CABIXW010000004.1"/>
</dbReference>
<name>A0A174ZFS0_9FIRM</name>
<dbReference type="EMBL" id="WKRD01000001">
    <property type="protein sequence ID" value="MSC56176.1"/>
    <property type="molecule type" value="Genomic_DNA"/>
</dbReference>
<reference evidence="3 10" key="3">
    <citation type="journal article" date="2019" name="Nat. Med.">
        <title>A library of human gut bacterial isolates paired with longitudinal multiomics data enables mechanistic microbiome research.</title>
        <authorList>
            <person name="Poyet M."/>
            <person name="Groussin M."/>
            <person name="Gibbons S.M."/>
            <person name="Avila-Pacheco J."/>
            <person name="Jiang X."/>
            <person name="Kearney S.M."/>
            <person name="Perrotta A.R."/>
            <person name="Berdy B."/>
            <person name="Zhao S."/>
            <person name="Lieberman T.D."/>
            <person name="Swanson P.K."/>
            <person name="Smith M."/>
            <person name="Roesemann S."/>
            <person name="Alexander J.E."/>
            <person name="Rich S.A."/>
            <person name="Livny J."/>
            <person name="Vlamakis H."/>
            <person name="Clish C."/>
            <person name="Bullock K."/>
            <person name="Deik A."/>
            <person name="Scott J."/>
            <person name="Pierce K.A."/>
            <person name="Xavier R.J."/>
            <person name="Alm E.J."/>
        </authorList>
    </citation>
    <scope>NUCLEOTIDE SEQUENCE [LARGE SCALE GENOMIC DNA]</scope>
    <source>
        <strain evidence="3 10">BIOML-A1</strain>
    </source>
</reference>
<dbReference type="EMBL" id="QSHM01000002">
    <property type="protein sequence ID" value="RHC14640.1"/>
    <property type="molecule type" value="Genomic_DNA"/>
</dbReference>
<dbReference type="EMBL" id="CZBV01000004">
    <property type="protein sequence ID" value="CUQ84737.1"/>
    <property type="molecule type" value="Genomic_DNA"/>
</dbReference>
<dbReference type="Proteomes" id="UP000481964">
    <property type="component" value="Unassembled WGS sequence"/>
</dbReference>
<evidence type="ECO:0000313" key="7">
    <source>
        <dbReference type="Proteomes" id="UP000095780"/>
    </source>
</evidence>
<evidence type="ECO:0000313" key="4">
    <source>
        <dbReference type="EMBL" id="RHC14640.1"/>
    </source>
</evidence>
<evidence type="ECO:0000313" key="8">
    <source>
        <dbReference type="Proteomes" id="UP000285201"/>
    </source>
</evidence>
<dbReference type="OMA" id="FIEQIEF"/>
<sequence>MFRMWCKLFDDRGHLIKDTVIKNADSDLNRTRKIFAAIHDACYEFDLAEPIWLDSNVSEFQRHSKVRFTKDNFVEDIEFAYMEIEVIEED</sequence>
<gene>
    <name evidence="5" type="ORF">DW007_14770</name>
    <name evidence="4" type="ORF">DW858_02090</name>
    <name evidence="1" type="ORF">ERS852490_03085</name>
    <name evidence="2" type="ORF">ERS852492_01469</name>
    <name evidence="3" type="ORF">GKE48_01720</name>
</gene>
<dbReference type="AlphaFoldDB" id="A0A174ZFS0"/>
<evidence type="ECO:0000313" key="1">
    <source>
        <dbReference type="EMBL" id="CUQ79417.1"/>
    </source>
</evidence>
<dbReference type="GeneID" id="41354856"/>